<dbReference type="RefSeq" id="WP_242664537.1">
    <property type="nucleotide sequence ID" value="NZ_FXWJ01000004.1"/>
</dbReference>
<organism evidence="1 2">
    <name type="scientific">Plantibacter elymi</name>
    <name type="common">nom. nud.</name>
    <dbReference type="NCBI Taxonomy" id="199708"/>
    <lineage>
        <taxon>Bacteria</taxon>
        <taxon>Bacillati</taxon>
        <taxon>Actinomycetota</taxon>
        <taxon>Actinomycetes</taxon>
        <taxon>Micrococcales</taxon>
        <taxon>Microbacteriaceae</taxon>
        <taxon>Plantibacter</taxon>
    </lineage>
</organism>
<comment type="caution">
    <text evidence="1">The sequence shown here is derived from an EMBL/GenBank/DDBJ whole genome shotgun (WGS) entry which is preliminary data.</text>
</comment>
<name>A0ABY1RF24_9MICO</name>
<evidence type="ECO:0000313" key="1">
    <source>
        <dbReference type="EMBL" id="SMQ72272.1"/>
    </source>
</evidence>
<dbReference type="Gene3D" id="3.40.50.300">
    <property type="entry name" value="P-loop containing nucleotide triphosphate hydrolases"/>
    <property type="match status" value="2"/>
</dbReference>
<keyword evidence="2" id="KW-1185">Reference proteome</keyword>
<dbReference type="SUPFAM" id="SSF52540">
    <property type="entry name" value="P-loop containing nucleoside triphosphate hydrolases"/>
    <property type="match status" value="1"/>
</dbReference>
<reference evidence="1 2" key="1">
    <citation type="submission" date="2017-04" db="EMBL/GenBank/DDBJ databases">
        <authorList>
            <person name="Varghese N."/>
            <person name="Submissions S."/>
        </authorList>
    </citation>
    <scope>NUCLEOTIDE SEQUENCE [LARGE SCALE GENOMIC DNA]</scope>
    <source>
        <strain evidence="1 2">VKM Ac-1784</strain>
    </source>
</reference>
<dbReference type="EMBL" id="FXWJ01000004">
    <property type="protein sequence ID" value="SMQ72272.1"/>
    <property type="molecule type" value="Genomic_DNA"/>
</dbReference>
<evidence type="ECO:0008006" key="3">
    <source>
        <dbReference type="Google" id="ProtNLM"/>
    </source>
</evidence>
<dbReference type="InterPro" id="IPR027417">
    <property type="entry name" value="P-loop_NTPase"/>
</dbReference>
<gene>
    <name evidence="1" type="ORF">SAMN06295909_2570</name>
</gene>
<sequence>MTSGVEREAAEAQLREGPVAASAGVVDTALHAWRQQLSTVGGPSPLLHFVDGPTTRVELSSTHPGGLPQFISGKSTLLSNLIRDEIALRGAKRAADRITTKGIELSTVRGIDAVHLAVGLAQWTHQGEDFSAPVLLRPLAIRRYGRDYEVKLRGATTANPELVRALREQFGIVLDPDEFVALSESGGVFKPQPVIDRLRSLAAGLEWFTVQPRLLVSSFAAVGHSLLDDAAKLDHPILDAVAGDEGAVGLVRSSFTPVDAPGQDDRPPSTDTLLLDADVEQENVIAQIGAGNSLVVTTLPGTGGTQTIVNAIGVLASQHKRVLVVSPRRSTLEGIRHRLTKVGLPGLCASPSTLRRDLIQAITRNERSIPPQVGEVDDALVRLRRVLIDYRTSLQAKDPDLRVSVIEALEALSKLSKLPHPPGTLVRLDRQTLVGLAAGRSRAAEALEGAAALGEFRYGPGDSPWYGASFDTTAEAQETHDLAKRLHRKDLPQLLERAYGLIGQTQMRPFESIDELGIYLRLLADIRETLDRFQPDVFDRSLADLIVATSPRKDSAAMSSASRRRLKALAKEYLRPGAHVPDMNAALRRIQQQRTLWQRYVTTGAPPEVPLGIADVEQAYQTVAAKLELVDQPLGIADTQDRLGRLAIPSLVRTISELAAESEVLHNLQERTAILAGLREQGLGELIVDLSQRHVPRTRLADELELAWWQSMLELVLTEDRGLLGANTSVVERLESDFRLVDEAHASASGQLLASLLADTWKIGLVDHATEGMALRSLLKRDRPLRAAELEQAAPTLSRVLAPVWLVSPYEVPRIPESASFDAVFLVDAGATLLAENVDAIRRARQVVAFGDPVTQSPSPFEIRLTDQEATPEQHADIAELHRESALEQLSSVLPTLMLTRSYRAGGEDLAELVNERFYGGQIDSLPWAGSFLGHGSLSLDYVPGGLGMPDPVTGAVESVDVEVDRVVELVLEHASNRPKESLMVVTASDKHAVRVQQAVLAAFSRRADLSDFLLRERAEPFTVLTLEQSVAESRDRVIFSIGYGLTPHGRVLSDFGALGQPGGDRLLAVGMTRARRSMVIVSCVRPEDLDQNRIQHGILALARILTDTSRRASEDQATHEAEPMLVDLATRLETLGMRVDMGYRGKLALVASWGGRAVVVECDEELGDASLRESLRLRPDVLRRLGWHYVRVHSFDLFADAEAVAQRVAGVLGLNTTEHLDTAPIAVQVPRH</sequence>
<dbReference type="Proteomes" id="UP000194464">
    <property type="component" value="Unassembled WGS sequence"/>
</dbReference>
<evidence type="ECO:0000313" key="2">
    <source>
        <dbReference type="Proteomes" id="UP000194464"/>
    </source>
</evidence>
<proteinExistence type="predicted"/>
<accession>A0ABY1RF24</accession>
<protein>
    <recommendedName>
        <fullName evidence="3">AAA family ATPase</fullName>
    </recommendedName>
</protein>